<geneLocation type="plasmid" evidence="3 4">
    <name>pSLIN01</name>
</geneLocation>
<feature type="transmembrane region" description="Helical" evidence="1">
    <location>
        <begin position="91"/>
        <end position="114"/>
    </location>
</feature>
<keyword evidence="1" id="KW-0812">Transmembrane</keyword>
<evidence type="ECO:0000256" key="1">
    <source>
        <dbReference type="SAM" id="Phobius"/>
    </source>
</evidence>
<keyword evidence="1" id="KW-1133">Transmembrane helix</keyword>
<dbReference type="PANTHER" id="PTHR37299:SF1">
    <property type="entry name" value="STAGE 0 SPORULATION PROTEIN A HOMOLOG"/>
    <property type="match status" value="1"/>
</dbReference>
<dbReference type="HOGENOM" id="CLU_076348_1_0_10"/>
<accession>D2QVC1</accession>
<dbReference type="EMBL" id="CP001770">
    <property type="protein sequence ID" value="ADB42753.1"/>
    <property type="molecule type" value="Genomic_DNA"/>
</dbReference>
<feature type="transmembrane region" description="Helical" evidence="1">
    <location>
        <begin position="25"/>
        <end position="43"/>
    </location>
</feature>
<evidence type="ECO:0000313" key="3">
    <source>
        <dbReference type="EMBL" id="ADB42753.1"/>
    </source>
</evidence>
<dbReference type="RefSeq" id="WP_012931235.1">
    <property type="nucleotide sequence ID" value="NC_013731.1"/>
</dbReference>
<proteinExistence type="predicted"/>
<reference evidence="3 4" key="1">
    <citation type="journal article" date="2010" name="Stand. Genomic Sci.">
        <title>Complete genome sequence of Spirosoma linguale type strain (1).</title>
        <authorList>
            <person name="Lail K."/>
            <person name="Sikorski J."/>
            <person name="Saunders E."/>
            <person name="Lapidus A."/>
            <person name="Glavina Del Rio T."/>
            <person name="Copeland A."/>
            <person name="Tice H."/>
            <person name="Cheng J.-F."/>
            <person name="Lucas S."/>
            <person name="Nolan M."/>
            <person name="Bruce D."/>
            <person name="Goodwin L."/>
            <person name="Pitluck S."/>
            <person name="Ivanova N."/>
            <person name="Mavromatis K."/>
            <person name="Ovchinnikova G."/>
            <person name="Pati A."/>
            <person name="Chen A."/>
            <person name="Palaniappan K."/>
            <person name="Land M."/>
            <person name="Hauser L."/>
            <person name="Chang Y.-J."/>
            <person name="Jeffries C.D."/>
            <person name="Chain P."/>
            <person name="Brettin T."/>
            <person name="Detter J.C."/>
            <person name="Schuetze A."/>
            <person name="Rohde M."/>
            <person name="Tindall B.J."/>
            <person name="Goeker M."/>
            <person name="Bristow J."/>
            <person name="Eisen J.A."/>
            <person name="Markowitz V."/>
            <person name="Hugenholtz P."/>
            <person name="Kyrpides N.C."/>
            <person name="Klenk H.-P."/>
            <person name="Chen F."/>
        </authorList>
    </citation>
    <scope>NUCLEOTIDE SEQUENCE [LARGE SCALE GENOMIC DNA]</scope>
    <source>
        <strain evidence="4">ATCC 33905 / DSM 74 / LMG 10896 / Claus 1</strain>
    </source>
</reference>
<dbReference type="InterPro" id="IPR007492">
    <property type="entry name" value="LytTR_DNA-bd_dom"/>
</dbReference>
<dbReference type="Pfam" id="PF04397">
    <property type="entry name" value="LytTR"/>
    <property type="match status" value="1"/>
</dbReference>
<keyword evidence="3" id="KW-0614">Plasmid</keyword>
<sequence>MLPTLRSLLNRPLAENFDARTQFRLALQSGLYVFLLAGLLNGAYRGGERLVAVVWLSLGCVATVSLANIVLPRLLPVAYDEDRWTVGRHSLHTLVVLLLITSSNELILKVLGLARPSFGKMYLIVTSIGLFPIMLGVFIAEQRRLKRHLAQAQVLNQQLDRHPTSPDDQPNPLPGTMLPQPIVQLMSENGRERLSLSPNQLRYVESVDNYVQVHWLDDGTAQKTVMRSTLKGIESALGQHPQFFRCHRAFVVNLLTVVHADGNARGYQLTLDGVKETIPVSRSFLSAFDGRLKAQSRFPIRP</sequence>
<feature type="transmembrane region" description="Helical" evidence="1">
    <location>
        <begin position="121"/>
        <end position="140"/>
    </location>
</feature>
<feature type="domain" description="HTH LytTR-type" evidence="2">
    <location>
        <begin position="185"/>
        <end position="294"/>
    </location>
</feature>
<dbReference type="Gene3D" id="2.40.50.1020">
    <property type="entry name" value="LytTr DNA-binding domain"/>
    <property type="match status" value="1"/>
</dbReference>
<dbReference type="GO" id="GO:0000156">
    <property type="term" value="F:phosphorelay response regulator activity"/>
    <property type="evidence" value="ECO:0007669"/>
    <property type="project" value="InterPro"/>
</dbReference>
<dbReference type="SMART" id="SM00850">
    <property type="entry name" value="LytTR"/>
    <property type="match status" value="1"/>
</dbReference>
<feature type="transmembrane region" description="Helical" evidence="1">
    <location>
        <begin position="50"/>
        <end position="71"/>
    </location>
</feature>
<protein>
    <submittedName>
        <fullName evidence="3">Response regulator receiver protein</fullName>
    </submittedName>
</protein>
<dbReference type="GO" id="GO:0003677">
    <property type="term" value="F:DNA binding"/>
    <property type="evidence" value="ECO:0007669"/>
    <property type="project" value="InterPro"/>
</dbReference>
<gene>
    <name evidence="3" type="ordered locus">Slin_6803</name>
</gene>
<evidence type="ECO:0000259" key="2">
    <source>
        <dbReference type="PROSITE" id="PS50930"/>
    </source>
</evidence>
<name>D2QVC1_SPILD</name>
<dbReference type="InterPro" id="IPR046947">
    <property type="entry name" value="LytR-like"/>
</dbReference>
<keyword evidence="4" id="KW-1185">Reference proteome</keyword>
<dbReference type="AlphaFoldDB" id="D2QVC1"/>
<dbReference type="Proteomes" id="UP000002028">
    <property type="component" value="Plasmid pSLIN01"/>
</dbReference>
<dbReference type="PANTHER" id="PTHR37299">
    <property type="entry name" value="TRANSCRIPTIONAL REGULATOR-RELATED"/>
    <property type="match status" value="1"/>
</dbReference>
<keyword evidence="1" id="KW-0472">Membrane</keyword>
<dbReference type="KEGG" id="sli:Slin_6803"/>
<dbReference type="PROSITE" id="PS50930">
    <property type="entry name" value="HTH_LYTTR"/>
    <property type="match status" value="1"/>
</dbReference>
<evidence type="ECO:0000313" key="4">
    <source>
        <dbReference type="Proteomes" id="UP000002028"/>
    </source>
</evidence>
<organism evidence="3 4">
    <name type="scientific">Spirosoma linguale (strain ATCC 33905 / DSM 74 / LMG 10896 / Claus 1)</name>
    <dbReference type="NCBI Taxonomy" id="504472"/>
    <lineage>
        <taxon>Bacteria</taxon>
        <taxon>Pseudomonadati</taxon>
        <taxon>Bacteroidota</taxon>
        <taxon>Cytophagia</taxon>
        <taxon>Cytophagales</taxon>
        <taxon>Cytophagaceae</taxon>
        <taxon>Spirosoma</taxon>
    </lineage>
</organism>